<keyword evidence="2" id="KW-1185">Reference proteome</keyword>
<accession>A0A2I0A0E3</accession>
<organism evidence="1 2">
    <name type="scientific">Apostasia shenzhenica</name>
    <dbReference type="NCBI Taxonomy" id="1088818"/>
    <lineage>
        <taxon>Eukaryota</taxon>
        <taxon>Viridiplantae</taxon>
        <taxon>Streptophyta</taxon>
        <taxon>Embryophyta</taxon>
        <taxon>Tracheophyta</taxon>
        <taxon>Spermatophyta</taxon>
        <taxon>Magnoliopsida</taxon>
        <taxon>Liliopsida</taxon>
        <taxon>Asparagales</taxon>
        <taxon>Orchidaceae</taxon>
        <taxon>Apostasioideae</taxon>
        <taxon>Apostasia</taxon>
    </lineage>
</organism>
<protein>
    <submittedName>
        <fullName evidence="1">Uncharacterized protein</fullName>
    </submittedName>
</protein>
<evidence type="ECO:0000313" key="2">
    <source>
        <dbReference type="Proteomes" id="UP000236161"/>
    </source>
</evidence>
<reference evidence="1 2" key="1">
    <citation type="journal article" date="2017" name="Nature">
        <title>The Apostasia genome and the evolution of orchids.</title>
        <authorList>
            <person name="Zhang G.Q."/>
            <person name="Liu K.W."/>
            <person name="Li Z."/>
            <person name="Lohaus R."/>
            <person name="Hsiao Y.Y."/>
            <person name="Niu S.C."/>
            <person name="Wang J.Y."/>
            <person name="Lin Y.C."/>
            <person name="Xu Q."/>
            <person name="Chen L.J."/>
            <person name="Yoshida K."/>
            <person name="Fujiwara S."/>
            <person name="Wang Z.W."/>
            <person name="Zhang Y.Q."/>
            <person name="Mitsuda N."/>
            <person name="Wang M."/>
            <person name="Liu G.H."/>
            <person name="Pecoraro L."/>
            <person name="Huang H.X."/>
            <person name="Xiao X.J."/>
            <person name="Lin M."/>
            <person name="Wu X.Y."/>
            <person name="Wu W.L."/>
            <person name="Chen Y.Y."/>
            <person name="Chang S.B."/>
            <person name="Sakamoto S."/>
            <person name="Ohme-Takagi M."/>
            <person name="Yagi M."/>
            <person name="Zeng S.J."/>
            <person name="Shen C.Y."/>
            <person name="Yeh C.M."/>
            <person name="Luo Y.B."/>
            <person name="Tsai W.C."/>
            <person name="Van de Peer Y."/>
            <person name="Liu Z.J."/>
        </authorList>
    </citation>
    <scope>NUCLEOTIDE SEQUENCE [LARGE SCALE GENOMIC DNA]</scope>
    <source>
        <strain evidence="2">cv. Shenzhen</strain>
        <tissue evidence="1">Stem</tissue>
    </source>
</reference>
<dbReference type="Proteomes" id="UP000236161">
    <property type="component" value="Unassembled WGS sequence"/>
</dbReference>
<name>A0A2I0A0E3_9ASPA</name>
<evidence type="ECO:0000313" key="1">
    <source>
        <dbReference type="EMBL" id="PKA49020.1"/>
    </source>
</evidence>
<sequence>MEKHTCKLCFHSFSRGPSARRPHALPCPRCGNRCCHGGGGGTNRSRRISPNGWFVGLGRSGSRERDGFLPSRFFGNNEDHPPAIQAVAPLVGRPASGGARRAGVFVHCLPHHVRRGDSSQYHDALP</sequence>
<dbReference type="EMBL" id="KZ452041">
    <property type="protein sequence ID" value="PKA49020.1"/>
    <property type="molecule type" value="Genomic_DNA"/>
</dbReference>
<gene>
    <name evidence="1" type="ORF">AXF42_Ash020599</name>
</gene>
<dbReference type="AlphaFoldDB" id="A0A2I0A0E3"/>
<proteinExistence type="predicted"/>